<dbReference type="AlphaFoldDB" id="A0A5M4B1H4"/>
<dbReference type="Pfam" id="PF00728">
    <property type="entry name" value="Glyco_hydro_20"/>
    <property type="match status" value="2"/>
</dbReference>
<comment type="catalytic activity">
    <reaction evidence="1">
        <text>Hydrolysis of terminal non-reducing N-acetyl-D-hexosamine residues in N-acetyl-beta-D-hexosaminides.</text>
        <dbReference type="EC" id="3.2.1.52"/>
    </reaction>
</comment>
<evidence type="ECO:0000313" key="11">
    <source>
        <dbReference type="Proteomes" id="UP000391834"/>
    </source>
</evidence>
<dbReference type="PANTHER" id="PTHR22600">
    <property type="entry name" value="BETA-HEXOSAMINIDASE"/>
    <property type="match status" value="1"/>
</dbReference>
<dbReference type="PANTHER" id="PTHR22600:SF57">
    <property type="entry name" value="BETA-N-ACETYLHEXOSAMINIDASE"/>
    <property type="match status" value="1"/>
</dbReference>
<feature type="domain" description="Glycoside hydrolase family 20 catalytic" evidence="8">
    <location>
        <begin position="121"/>
        <end position="375"/>
    </location>
</feature>
<evidence type="ECO:0000256" key="5">
    <source>
        <dbReference type="ARBA" id="ARBA00023180"/>
    </source>
</evidence>
<dbReference type="GO" id="GO:0016020">
    <property type="term" value="C:membrane"/>
    <property type="evidence" value="ECO:0007669"/>
    <property type="project" value="TreeGrafter"/>
</dbReference>
<evidence type="ECO:0000256" key="4">
    <source>
        <dbReference type="ARBA" id="ARBA00022801"/>
    </source>
</evidence>
<dbReference type="SUPFAM" id="SSF51445">
    <property type="entry name" value="(Trans)glycosidases"/>
    <property type="match status" value="1"/>
</dbReference>
<keyword evidence="4" id="KW-0378">Hydrolase</keyword>
<evidence type="ECO:0000259" key="8">
    <source>
        <dbReference type="Pfam" id="PF00728"/>
    </source>
</evidence>
<comment type="similarity">
    <text evidence="2">Belongs to the glycosyl hydrolase 20 family.</text>
</comment>
<protein>
    <recommendedName>
        <fullName evidence="3">beta-N-acetylhexosaminidase</fullName>
        <ecNumber evidence="3">3.2.1.52</ecNumber>
    </recommendedName>
</protein>
<dbReference type="GO" id="GO:0030203">
    <property type="term" value="P:glycosaminoglycan metabolic process"/>
    <property type="evidence" value="ECO:0007669"/>
    <property type="project" value="TreeGrafter"/>
</dbReference>
<evidence type="ECO:0000259" key="9">
    <source>
        <dbReference type="Pfam" id="PF14845"/>
    </source>
</evidence>
<dbReference type="Gene3D" id="3.20.20.80">
    <property type="entry name" value="Glycosidases"/>
    <property type="match status" value="2"/>
</dbReference>
<feature type="domain" description="Glycoside hydrolase family 20 catalytic" evidence="8">
    <location>
        <begin position="508"/>
        <end position="551"/>
    </location>
</feature>
<feature type="domain" description="Beta-hexosaminidase eukaryotic type N-terminal" evidence="9">
    <location>
        <begin position="50"/>
        <end position="100"/>
    </location>
</feature>
<evidence type="ECO:0000256" key="7">
    <source>
        <dbReference type="PIRSR" id="PIRSR625705-1"/>
    </source>
</evidence>
<evidence type="ECO:0000256" key="2">
    <source>
        <dbReference type="ARBA" id="ARBA00006285"/>
    </source>
</evidence>
<comment type="caution">
    <text evidence="10">The sequence shown here is derived from an EMBL/GenBank/DDBJ whole genome shotgun (WGS) entry which is preliminary data.</text>
</comment>
<evidence type="ECO:0000256" key="6">
    <source>
        <dbReference type="ARBA" id="ARBA00023295"/>
    </source>
</evidence>
<dbReference type="GO" id="GO:0006689">
    <property type="term" value="P:ganglioside catabolic process"/>
    <property type="evidence" value="ECO:0007669"/>
    <property type="project" value="TreeGrafter"/>
</dbReference>
<dbReference type="InterPro" id="IPR017853">
    <property type="entry name" value="GH"/>
</dbReference>
<dbReference type="GO" id="GO:0004563">
    <property type="term" value="F:beta-N-acetylhexosaminidase activity"/>
    <property type="evidence" value="ECO:0007669"/>
    <property type="project" value="InterPro"/>
</dbReference>
<dbReference type="InterPro" id="IPR025705">
    <property type="entry name" value="Beta_hexosaminidase_sua/sub"/>
</dbReference>
<reference evidence="10 11" key="1">
    <citation type="submission" date="2019-10" db="EMBL/GenBank/DDBJ databases">
        <title>Prolixibacter strains distinguished by the presence of nitrate reductase genes were adept at nitrate-dependent anaerobic corrosion of metallic iron and carbon steel.</title>
        <authorList>
            <person name="Iino T."/>
            <person name="Shono N."/>
            <person name="Ito K."/>
            <person name="Nakamura R."/>
            <person name="Sueoka K."/>
            <person name="Harayama S."/>
            <person name="Ohkuma M."/>
        </authorList>
    </citation>
    <scope>NUCLEOTIDE SEQUENCE [LARGE SCALE GENOMIC DNA]</scope>
    <source>
        <strain evidence="10 11">JCM 13498</strain>
    </source>
</reference>
<dbReference type="Gene3D" id="3.30.379.10">
    <property type="entry name" value="Chitobiase/beta-hexosaminidase domain 2-like"/>
    <property type="match status" value="1"/>
</dbReference>
<dbReference type="EMBL" id="BLAX01000001">
    <property type="protein sequence ID" value="GET34005.1"/>
    <property type="molecule type" value="Genomic_DNA"/>
</dbReference>
<dbReference type="InterPro" id="IPR029018">
    <property type="entry name" value="Hex-like_dom2"/>
</dbReference>
<keyword evidence="6" id="KW-0326">Glycosidase</keyword>
<evidence type="ECO:0000256" key="3">
    <source>
        <dbReference type="ARBA" id="ARBA00012663"/>
    </source>
</evidence>
<dbReference type="PRINTS" id="PR00738">
    <property type="entry name" value="GLHYDRLASE20"/>
</dbReference>
<dbReference type="GO" id="GO:0005764">
    <property type="term" value="C:lysosome"/>
    <property type="evidence" value="ECO:0007669"/>
    <property type="project" value="TreeGrafter"/>
</dbReference>
<sequence>MSGSAVPADMGLSVVFTDYSSPVLDRAVTRFRERLERITESKIQENRAIRLEIQCGGEPISPDPLKNNERYSLRFKSDHIILEAPGVEGVLHGLETLSQLPVREEEHYIWPGYKIEDAPRYAWRGLMIDVCRHWIPKAVILRNLDGMAALKLNVLHLHLTEYQGFRIESKLYPKLQGMGSGGNYYSQDDMREIIQYASDRGITVVPEFDIPGHSTSWFTGYPELASAPGPYVCDTVFGVLHPVMDPTKDSVYLFLDRFLGEMAGLFPGKYLHIGGDEVEPTQWENNPDIQSFMKENNITDAHGLQAYFNHRINEIAKKHGKVMVGWDEILHPDLTSDVIVQSWRSQKSLFEAVQKGGRAILSAGWYLDHKLPAGKHYQVDPEILPGAVDIEPDSVNWQTWDLELQMKASEGKLSAKLALFGTPENVRGFMQIMGATIGFKTVGFDGRKLDFTMDTDYGKAEFSGTLESDSLTGKMSVSIMGFEVKGTKVGGPEMAGTRPVEFEKIRPLNEEEKTRIIGGEACMWSELVNARTIDSRIWPRMAAIAEKLWSPAALTTSADDMYRRLPFISAELTARGLTHDSDYPVFLAEIGGPEYARPLKILADQLEEVKYYERLGMYENLTVYTPLNRVVDAVRPESLPARHFNQITREWVSEPENNQHFQEIKGLLEKWKGNHARLEPAFAMHPRIAEVAHLSESLSFLAEAGLEAVDLRMNKEKPTSEQTEEWNRIIDKASQHSGGCQLAVVDGFRSLFQFE</sequence>
<feature type="active site" description="Proton donor" evidence="7">
    <location>
        <position position="277"/>
    </location>
</feature>
<dbReference type="Pfam" id="PF14845">
    <property type="entry name" value="Glycohydro_20b2"/>
    <property type="match status" value="1"/>
</dbReference>
<accession>A0A5M4B1H4</accession>
<keyword evidence="11" id="KW-1185">Reference proteome</keyword>
<evidence type="ECO:0000313" key="10">
    <source>
        <dbReference type="EMBL" id="GET34005.1"/>
    </source>
</evidence>
<evidence type="ECO:0000256" key="1">
    <source>
        <dbReference type="ARBA" id="ARBA00001231"/>
    </source>
</evidence>
<dbReference type="SUPFAM" id="SSF55545">
    <property type="entry name" value="beta-N-acetylhexosaminidase-like domain"/>
    <property type="match status" value="1"/>
</dbReference>
<dbReference type="Proteomes" id="UP000391834">
    <property type="component" value="Unassembled WGS sequence"/>
</dbReference>
<keyword evidence="5" id="KW-0325">Glycoprotein</keyword>
<dbReference type="InterPro" id="IPR015883">
    <property type="entry name" value="Glyco_hydro_20_cat"/>
</dbReference>
<dbReference type="InterPro" id="IPR029019">
    <property type="entry name" value="HEX_eukaryotic_N"/>
</dbReference>
<dbReference type="GO" id="GO:0005975">
    <property type="term" value="P:carbohydrate metabolic process"/>
    <property type="evidence" value="ECO:0007669"/>
    <property type="project" value="InterPro"/>
</dbReference>
<name>A0A5M4B1H4_9BACT</name>
<gene>
    <name evidence="10" type="ORF">PbJCM13498_28680</name>
</gene>
<dbReference type="EC" id="3.2.1.52" evidence="3"/>
<proteinExistence type="inferred from homology"/>
<organism evidence="10 11">
    <name type="scientific">Prolixibacter bellariivorans</name>
    <dbReference type="NCBI Taxonomy" id="314319"/>
    <lineage>
        <taxon>Bacteria</taxon>
        <taxon>Pseudomonadati</taxon>
        <taxon>Bacteroidota</taxon>
        <taxon>Bacteroidia</taxon>
        <taxon>Marinilabiliales</taxon>
        <taxon>Prolixibacteraceae</taxon>
        <taxon>Prolixibacter</taxon>
    </lineage>
</organism>